<dbReference type="InterPro" id="IPR027417">
    <property type="entry name" value="P-loop_NTPase"/>
</dbReference>
<name>A0A427AHJ3_ENSVE</name>
<dbReference type="EMBL" id="AMZH03002404">
    <property type="protein sequence ID" value="RRT75684.1"/>
    <property type="molecule type" value="Genomic_DNA"/>
</dbReference>
<evidence type="ECO:0000313" key="3">
    <source>
        <dbReference type="Proteomes" id="UP000287651"/>
    </source>
</evidence>
<dbReference type="AlphaFoldDB" id="A0A427AHJ3"/>
<protein>
    <recommendedName>
        <fullName evidence="4">Helicase C-terminal domain-containing protein</fullName>
    </recommendedName>
</protein>
<organism evidence="2 3">
    <name type="scientific">Ensete ventricosum</name>
    <name type="common">Abyssinian banana</name>
    <name type="synonym">Musa ensete</name>
    <dbReference type="NCBI Taxonomy" id="4639"/>
    <lineage>
        <taxon>Eukaryota</taxon>
        <taxon>Viridiplantae</taxon>
        <taxon>Streptophyta</taxon>
        <taxon>Embryophyta</taxon>
        <taxon>Tracheophyta</taxon>
        <taxon>Spermatophyta</taxon>
        <taxon>Magnoliopsida</taxon>
        <taxon>Liliopsida</taxon>
        <taxon>Zingiberales</taxon>
        <taxon>Musaceae</taxon>
        <taxon>Ensete</taxon>
    </lineage>
</organism>
<evidence type="ECO:0008006" key="4">
    <source>
        <dbReference type="Google" id="ProtNLM"/>
    </source>
</evidence>
<sequence>MWHPIPVEFGAASHCRSRSHFVLLWFRMGEARDNDAYEEELLDYEEEEEKAPDSAAAKASGEAVFRDFFLGGVGSLNLLDIMCFGVLVLLDSLNSLGVPWYCYSRGINVGHRLVSFFVIEKHFLVYDVVLLLDSRICVITYLPDIKVAVFYGGVHIMKHKDILKNECPHIPMEIYVDDEAKLTLHGLVQHYIKLTELEKNRKLNDLLDALDFNQVVIFVKSVSRAAELNKLLVECNFPSICIHSGMSQEER</sequence>
<dbReference type="PANTHER" id="PTHR47958">
    <property type="entry name" value="ATP-DEPENDENT RNA HELICASE DBP3"/>
    <property type="match status" value="1"/>
</dbReference>
<dbReference type="Proteomes" id="UP000287651">
    <property type="component" value="Unassembled WGS sequence"/>
</dbReference>
<evidence type="ECO:0000313" key="2">
    <source>
        <dbReference type="EMBL" id="RRT75684.1"/>
    </source>
</evidence>
<gene>
    <name evidence="2" type="ORF">B296_00030989</name>
</gene>
<dbReference type="Gene3D" id="3.40.50.300">
    <property type="entry name" value="P-loop containing nucleotide triphosphate hydrolases"/>
    <property type="match status" value="1"/>
</dbReference>
<evidence type="ECO:0000256" key="1">
    <source>
        <dbReference type="ARBA" id="ARBA00022884"/>
    </source>
</evidence>
<reference evidence="2 3" key="1">
    <citation type="journal article" date="2014" name="Agronomy (Basel)">
        <title>A Draft Genome Sequence for Ensete ventricosum, the Drought-Tolerant Tree Against Hunger.</title>
        <authorList>
            <person name="Harrison J."/>
            <person name="Moore K.A."/>
            <person name="Paszkiewicz K."/>
            <person name="Jones T."/>
            <person name="Grant M."/>
            <person name="Ambacheew D."/>
            <person name="Muzemil S."/>
            <person name="Studholme D.J."/>
        </authorList>
    </citation>
    <scope>NUCLEOTIDE SEQUENCE [LARGE SCALE GENOMIC DNA]</scope>
</reference>
<dbReference type="SUPFAM" id="SSF52540">
    <property type="entry name" value="P-loop containing nucleoside triphosphate hydrolases"/>
    <property type="match status" value="1"/>
</dbReference>
<dbReference type="GO" id="GO:0003723">
    <property type="term" value="F:RNA binding"/>
    <property type="evidence" value="ECO:0007669"/>
    <property type="project" value="UniProtKB-KW"/>
</dbReference>
<proteinExistence type="predicted"/>
<accession>A0A427AHJ3</accession>
<keyword evidence="1" id="KW-0694">RNA-binding</keyword>
<comment type="caution">
    <text evidence="2">The sequence shown here is derived from an EMBL/GenBank/DDBJ whole genome shotgun (WGS) entry which is preliminary data.</text>
</comment>